<dbReference type="EMBL" id="JAXCGZ010001999">
    <property type="protein sequence ID" value="KAK7084720.1"/>
    <property type="molecule type" value="Genomic_DNA"/>
</dbReference>
<dbReference type="Pfam" id="PF00083">
    <property type="entry name" value="Sugar_tr"/>
    <property type="match status" value="1"/>
</dbReference>
<keyword evidence="2 6" id="KW-0812">Transmembrane</keyword>
<dbReference type="GO" id="GO:0016020">
    <property type="term" value="C:membrane"/>
    <property type="evidence" value="ECO:0007669"/>
    <property type="project" value="UniProtKB-SubCell"/>
</dbReference>
<dbReference type="PROSITE" id="PS50850">
    <property type="entry name" value="MFS"/>
    <property type="match status" value="1"/>
</dbReference>
<evidence type="ECO:0000256" key="4">
    <source>
        <dbReference type="ARBA" id="ARBA00023136"/>
    </source>
</evidence>
<evidence type="ECO:0000256" key="3">
    <source>
        <dbReference type="ARBA" id="ARBA00022989"/>
    </source>
</evidence>
<dbReference type="Gene3D" id="1.20.1250.20">
    <property type="entry name" value="MFS general substrate transporter like domains"/>
    <property type="match status" value="1"/>
</dbReference>
<evidence type="ECO:0000256" key="5">
    <source>
        <dbReference type="SAM" id="MobiDB-lite"/>
    </source>
</evidence>
<organism evidence="8 9">
    <name type="scientific">Halocaridina rubra</name>
    <name type="common">Hawaiian red shrimp</name>
    <dbReference type="NCBI Taxonomy" id="373956"/>
    <lineage>
        <taxon>Eukaryota</taxon>
        <taxon>Metazoa</taxon>
        <taxon>Ecdysozoa</taxon>
        <taxon>Arthropoda</taxon>
        <taxon>Crustacea</taxon>
        <taxon>Multicrustacea</taxon>
        <taxon>Malacostraca</taxon>
        <taxon>Eumalacostraca</taxon>
        <taxon>Eucarida</taxon>
        <taxon>Decapoda</taxon>
        <taxon>Pleocyemata</taxon>
        <taxon>Caridea</taxon>
        <taxon>Atyoidea</taxon>
        <taxon>Atyidae</taxon>
        <taxon>Halocaridina</taxon>
    </lineage>
</organism>
<dbReference type="AlphaFoldDB" id="A0AAN8XHS1"/>
<keyword evidence="9" id="KW-1185">Reference proteome</keyword>
<comment type="caution">
    <text evidence="8">The sequence shown here is derived from an EMBL/GenBank/DDBJ whole genome shotgun (WGS) entry which is preliminary data.</text>
</comment>
<feature type="transmembrane region" description="Helical" evidence="6">
    <location>
        <begin position="197"/>
        <end position="222"/>
    </location>
</feature>
<feature type="transmembrane region" description="Helical" evidence="6">
    <location>
        <begin position="257"/>
        <end position="275"/>
    </location>
</feature>
<dbReference type="InterPro" id="IPR020846">
    <property type="entry name" value="MFS_dom"/>
</dbReference>
<dbReference type="InterPro" id="IPR036259">
    <property type="entry name" value="MFS_trans_sf"/>
</dbReference>
<feature type="transmembrane region" description="Helical" evidence="6">
    <location>
        <begin position="347"/>
        <end position="368"/>
    </location>
</feature>
<evidence type="ECO:0000313" key="8">
    <source>
        <dbReference type="EMBL" id="KAK7084720.1"/>
    </source>
</evidence>
<feature type="transmembrane region" description="Helical" evidence="6">
    <location>
        <begin position="474"/>
        <end position="492"/>
    </location>
</feature>
<accession>A0AAN8XHS1</accession>
<feature type="transmembrane region" description="Helical" evidence="6">
    <location>
        <begin position="234"/>
        <end position="251"/>
    </location>
</feature>
<gene>
    <name evidence="8" type="ORF">SK128_001006</name>
</gene>
<proteinExistence type="predicted"/>
<dbReference type="SUPFAM" id="SSF103473">
    <property type="entry name" value="MFS general substrate transporter"/>
    <property type="match status" value="1"/>
</dbReference>
<evidence type="ECO:0000256" key="2">
    <source>
        <dbReference type="ARBA" id="ARBA00022692"/>
    </source>
</evidence>
<dbReference type="PANTHER" id="PTHR24064">
    <property type="entry name" value="SOLUTE CARRIER FAMILY 22 MEMBER"/>
    <property type="match status" value="1"/>
</dbReference>
<dbReference type="GO" id="GO:0022857">
    <property type="term" value="F:transmembrane transporter activity"/>
    <property type="evidence" value="ECO:0007669"/>
    <property type="project" value="InterPro"/>
</dbReference>
<dbReference type="CDD" id="cd17317">
    <property type="entry name" value="MFS_SLC22"/>
    <property type="match status" value="1"/>
</dbReference>
<feature type="transmembrane region" description="Helical" evidence="6">
    <location>
        <begin position="413"/>
        <end position="433"/>
    </location>
</feature>
<dbReference type="InterPro" id="IPR005828">
    <property type="entry name" value="MFS_sugar_transport-like"/>
</dbReference>
<comment type="subcellular location">
    <subcellularLocation>
        <location evidence="1">Membrane</location>
        <topology evidence="1">Multi-pass membrane protein</topology>
    </subcellularLocation>
</comment>
<feature type="transmembrane region" description="Helical" evidence="6">
    <location>
        <begin position="143"/>
        <end position="163"/>
    </location>
</feature>
<reference evidence="8 9" key="1">
    <citation type="submission" date="2023-11" db="EMBL/GenBank/DDBJ databases">
        <title>Halocaridina rubra genome assembly.</title>
        <authorList>
            <person name="Smith C."/>
        </authorList>
    </citation>
    <scope>NUCLEOTIDE SEQUENCE [LARGE SCALE GENOMIC DNA]</scope>
    <source>
        <strain evidence="8">EP-1</strain>
        <tissue evidence="8">Whole</tissue>
    </source>
</reference>
<feature type="transmembrane region" description="Helical" evidence="6">
    <location>
        <begin position="21"/>
        <end position="45"/>
    </location>
</feature>
<evidence type="ECO:0000313" key="9">
    <source>
        <dbReference type="Proteomes" id="UP001381693"/>
    </source>
</evidence>
<feature type="region of interest" description="Disordered" evidence="5">
    <location>
        <begin position="570"/>
        <end position="592"/>
    </location>
</feature>
<sequence>MAMDIDGIFRVIGEFGPYQRRIFFLLCLPAVLIGSANLAFVFIAAVPKYRCMIPGCDNATYPVYNAPFVNYTVPHLANTKEWDECHRFTRRNGTITDTCIADDFNSNETEICGNGSVFDESVYTSTIVSEFGLTCHKSWEGNMAQTIFFGGILAGALIAGYIADRIGRMMTIMIGIVGMASFGISTALVSTLNSFNFVRFMTAVMATTVFQTAFILGTEFVGPNYRVFCGTMPQYFFAFGEILLGLISWWIREWRMIQLIISAPVSCFIFYWFFIPESPRWLQARGKHHKALVVMEKIAKTNKKTIPREMLMQQVHEQSRERNDIDSDVVLDPRNVSMLDVLKKPVLCTRMVLMFYIWIVVALVYYGLSLNSVTLGKYTSTAAPFVNFILTSLAEFPGYSMSWYFMSYIGRKYTLMFSLIFAGISCGGAGFAAEYGPNYSIIPFLLGKCFITSAFGTIYVFVTEMFPTRVRSTILGLCSTTARIGAMLAPFSSSLGYVYGPLPMIVFGSLSIVAGVLNIVMPETKDTTLPETISEAIHLGRAQMVSIQESGTSEEIQGLLSEGIMEIDNSDELVTDSHGPAIQDDSDEEDEQ</sequence>
<dbReference type="Proteomes" id="UP001381693">
    <property type="component" value="Unassembled WGS sequence"/>
</dbReference>
<protein>
    <recommendedName>
        <fullName evidence="7">Major facilitator superfamily (MFS) profile domain-containing protein</fullName>
    </recommendedName>
</protein>
<evidence type="ECO:0000259" key="7">
    <source>
        <dbReference type="PROSITE" id="PS50850"/>
    </source>
</evidence>
<keyword evidence="3 6" id="KW-1133">Transmembrane helix</keyword>
<evidence type="ECO:0000256" key="6">
    <source>
        <dbReference type="SAM" id="Phobius"/>
    </source>
</evidence>
<feature type="transmembrane region" description="Helical" evidence="6">
    <location>
        <begin position="170"/>
        <end position="191"/>
    </location>
</feature>
<feature type="transmembrane region" description="Helical" evidence="6">
    <location>
        <begin position="439"/>
        <end position="462"/>
    </location>
</feature>
<name>A0AAN8XHS1_HALRR</name>
<evidence type="ECO:0000256" key="1">
    <source>
        <dbReference type="ARBA" id="ARBA00004141"/>
    </source>
</evidence>
<feature type="transmembrane region" description="Helical" evidence="6">
    <location>
        <begin position="388"/>
        <end position="406"/>
    </location>
</feature>
<keyword evidence="4 6" id="KW-0472">Membrane</keyword>
<feature type="domain" description="Major facilitator superfamily (MFS) profile" evidence="7">
    <location>
        <begin position="94"/>
        <end position="526"/>
    </location>
</feature>
<feature type="transmembrane region" description="Helical" evidence="6">
    <location>
        <begin position="498"/>
        <end position="520"/>
    </location>
</feature>